<dbReference type="Gene3D" id="3.90.550.10">
    <property type="entry name" value="Spore Coat Polysaccharide Biosynthesis Protein SpsA, Chain A"/>
    <property type="match status" value="1"/>
</dbReference>
<evidence type="ECO:0000256" key="2">
    <source>
        <dbReference type="ARBA" id="ARBA00022475"/>
    </source>
</evidence>
<name>A0A1M6I6I8_9BACT</name>
<dbReference type="EMBL" id="FQYN01000005">
    <property type="protein sequence ID" value="SHJ30056.1"/>
    <property type="molecule type" value="Genomic_DNA"/>
</dbReference>
<evidence type="ECO:0000256" key="6">
    <source>
        <dbReference type="SAM" id="Phobius"/>
    </source>
</evidence>
<feature type="domain" description="Glycosyltransferase 2-like" evidence="7">
    <location>
        <begin position="57"/>
        <end position="180"/>
    </location>
</feature>
<keyword evidence="6" id="KW-1133">Transmembrane helix</keyword>
<feature type="transmembrane region" description="Helical" evidence="6">
    <location>
        <begin position="6"/>
        <end position="26"/>
    </location>
</feature>
<organism evidence="8 9">
    <name type="scientific">Hymenobacter daecheongensis DSM 21074</name>
    <dbReference type="NCBI Taxonomy" id="1121955"/>
    <lineage>
        <taxon>Bacteria</taxon>
        <taxon>Pseudomonadati</taxon>
        <taxon>Bacteroidota</taxon>
        <taxon>Cytophagia</taxon>
        <taxon>Cytophagales</taxon>
        <taxon>Hymenobacteraceae</taxon>
        <taxon>Hymenobacter</taxon>
    </lineage>
</organism>
<evidence type="ECO:0000256" key="4">
    <source>
        <dbReference type="ARBA" id="ARBA00022679"/>
    </source>
</evidence>
<dbReference type="STRING" id="1121955.SAMN02745146_2813"/>
<keyword evidence="2" id="KW-1003">Cell membrane</keyword>
<dbReference type="GO" id="GO:0005886">
    <property type="term" value="C:plasma membrane"/>
    <property type="evidence" value="ECO:0007669"/>
    <property type="project" value="UniProtKB-SubCell"/>
</dbReference>
<dbReference type="InterPro" id="IPR001173">
    <property type="entry name" value="Glyco_trans_2-like"/>
</dbReference>
<keyword evidence="6" id="KW-0812">Transmembrane</keyword>
<reference evidence="8 9" key="1">
    <citation type="submission" date="2016-11" db="EMBL/GenBank/DDBJ databases">
        <authorList>
            <person name="Jaros S."/>
            <person name="Januszkiewicz K."/>
            <person name="Wedrychowicz H."/>
        </authorList>
    </citation>
    <scope>NUCLEOTIDE SEQUENCE [LARGE SCALE GENOMIC DNA]</scope>
    <source>
        <strain evidence="8 9">DSM 21074</strain>
    </source>
</reference>
<evidence type="ECO:0000256" key="1">
    <source>
        <dbReference type="ARBA" id="ARBA00004236"/>
    </source>
</evidence>
<evidence type="ECO:0000259" key="7">
    <source>
        <dbReference type="Pfam" id="PF00535"/>
    </source>
</evidence>
<dbReference type="Proteomes" id="UP000184418">
    <property type="component" value="Unassembled WGS sequence"/>
</dbReference>
<dbReference type="PANTHER" id="PTHR43646:SF2">
    <property type="entry name" value="GLYCOSYLTRANSFERASE 2-LIKE DOMAIN-CONTAINING PROTEIN"/>
    <property type="match status" value="1"/>
</dbReference>
<dbReference type="PANTHER" id="PTHR43646">
    <property type="entry name" value="GLYCOSYLTRANSFERASE"/>
    <property type="match status" value="1"/>
</dbReference>
<sequence>MSSPFSLIWPLIGAALLLPALLYAVAMLRFRQAWQELPPLPNPEKPAPAVSEPPRLSVLIAARNEAENLPALLQDLQQQALPLTHFEVLVVDDHSADATAAVVRQWAAQVAYPLRLISLTELSGHLTGKKVAIQAALAAARAPWVVCTDADCRVPPGWLAAHAALATEAAVQLVSGPVLLTGRGWLAELQGVELAGLVGVGAAGIGQGRPTMCNGANLGYRKTAFAAVGGFAGNEHVASGDDEFLLHKIQAAYPAGIRFLSEPTAIVRTAAQPTLRALLQQRVRWASKWRHYQQPAPRRLAVLVLLANLALFSGLLLSFFQPQLRLWTLAAWALKLGADGWFLLPVLGLFGRRRWLAWLPLLQLAYAPYALLTGLLGLRGGYVWKGREVEK</sequence>
<evidence type="ECO:0000256" key="5">
    <source>
        <dbReference type="ARBA" id="ARBA00023136"/>
    </source>
</evidence>
<comment type="subcellular location">
    <subcellularLocation>
        <location evidence="1">Cell membrane</location>
    </subcellularLocation>
</comment>
<keyword evidence="9" id="KW-1185">Reference proteome</keyword>
<keyword evidence="5 6" id="KW-0472">Membrane</keyword>
<protein>
    <submittedName>
        <fullName evidence="8">Glycosyltransferase, catalytic subunit of cellulose synthase and poly-beta-1,6-N-acetylglucosamine synthase</fullName>
    </submittedName>
</protein>
<dbReference type="InterPro" id="IPR029044">
    <property type="entry name" value="Nucleotide-diphossugar_trans"/>
</dbReference>
<evidence type="ECO:0000313" key="9">
    <source>
        <dbReference type="Proteomes" id="UP000184418"/>
    </source>
</evidence>
<dbReference type="Pfam" id="PF00535">
    <property type="entry name" value="Glycos_transf_2"/>
    <property type="match status" value="1"/>
</dbReference>
<keyword evidence="4 8" id="KW-0808">Transferase</keyword>
<evidence type="ECO:0000313" key="8">
    <source>
        <dbReference type="EMBL" id="SHJ30056.1"/>
    </source>
</evidence>
<proteinExistence type="predicted"/>
<dbReference type="GO" id="GO:0016757">
    <property type="term" value="F:glycosyltransferase activity"/>
    <property type="evidence" value="ECO:0007669"/>
    <property type="project" value="UniProtKB-KW"/>
</dbReference>
<feature type="transmembrane region" description="Helical" evidence="6">
    <location>
        <begin position="357"/>
        <end position="378"/>
    </location>
</feature>
<accession>A0A1M6I6I8</accession>
<feature type="transmembrane region" description="Helical" evidence="6">
    <location>
        <begin position="326"/>
        <end position="350"/>
    </location>
</feature>
<gene>
    <name evidence="8" type="ORF">SAMN02745146_2813</name>
</gene>
<dbReference type="SUPFAM" id="SSF53448">
    <property type="entry name" value="Nucleotide-diphospho-sugar transferases"/>
    <property type="match status" value="1"/>
</dbReference>
<feature type="transmembrane region" description="Helical" evidence="6">
    <location>
        <begin position="300"/>
        <end position="320"/>
    </location>
</feature>
<dbReference type="AlphaFoldDB" id="A0A1M6I6I8"/>
<evidence type="ECO:0000256" key="3">
    <source>
        <dbReference type="ARBA" id="ARBA00022676"/>
    </source>
</evidence>
<keyword evidence="3" id="KW-0328">Glycosyltransferase</keyword>